<dbReference type="GO" id="GO:0043025">
    <property type="term" value="C:neuronal cell body"/>
    <property type="evidence" value="ECO:0007669"/>
    <property type="project" value="TreeGrafter"/>
</dbReference>
<feature type="transmembrane region" description="Helical" evidence="5">
    <location>
        <begin position="677"/>
        <end position="701"/>
    </location>
</feature>
<evidence type="ECO:0000256" key="5">
    <source>
        <dbReference type="SAM" id="Phobius"/>
    </source>
</evidence>
<dbReference type="Pfam" id="PF07679">
    <property type="entry name" value="I-set"/>
    <property type="match status" value="1"/>
</dbReference>
<dbReference type="GO" id="GO:0008046">
    <property type="term" value="F:axon guidance receptor activity"/>
    <property type="evidence" value="ECO:0007669"/>
    <property type="project" value="TreeGrafter"/>
</dbReference>
<keyword evidence="2" id="KW-1015">Disulfide bond</keyword>
<evidence type="ECO:0000313" key="7">
    <source>
        <dbReference type="Proteomes" id="UP000008854"/>
    </source>
</evidence>
<dbReference type="InterPro" id="IPR000742">
    <property type="entry name" value="EGF"/>
</dbReference>
<protein>
    <submittedName>
        <fullName evidence="8 9">Ig-like domain-containing protein</fullName>
    </submittedName>
</protein>
<dbReference type="Gene3D" id="2.60.40.10">
    <property type="entry name" value="Immunoglobulins"/>
    <property type="match status" value="1"/>
</dbReference>
<dbReference type="GO" id="GO:0007156">
    <property type="term" value="P:homophilic cell adhesion via plasma membrane adhesion molecules"/>
    <property type="evidence" value="ECO:0007669"/>
    <property type="project" value="TreeGrafter"/>
</dbReference>
<reference evidence="7" key="1">
    <citation type="journal article" date="2012" name="PLoS Negl. Trop. Dis.">
        <title>A systematically improved high quality genome and transcriptome of the human blood fluke Schistosoma mansoni.</title>
        <authorList>
            <person name="Protasio A.V."/>
            <person name="Tsai I.J."/>
            <person name="Babbage A."/>
            <person name="Nichol S."/>
            <person name="Hunt M."/>
            <person name="Aslett M.A."/>
            <person name="De Silva N."/>
            <person name="Velarde G.S."/>
            <person name="Anderson T.J."/>
            <person name="Clark R.C."/>
            <person name="Davidson C."/>
            <person name="Dillon G.P."/>
            <person name="Holroyd N.E."/>
            <person name="LoVerde P.T."/>
            <person name="Lloyd C."/>
            <person name="McQuillan J."/>
            <person name="Oliveira G."/>
            <person name="Otto T.D."/>
            <person name="Parker-Manuel S.J."/>
            <person name="Quail M.A."/>
            <person name="Wilson R.A."/>
            <person name="Zerlotini A."/>
            <person name="Dunne D.W."/>
            <person name="Berriman M."/>
        </authorList>
    </citation>
    <scope>NUCLEOTIDE SEQUENCE [LARGE SCALE GENOMIC DNA]</scope>
    <source>
        <strain evidence="7">Puerto Rican</strain>
    </source>
</reference>
<dbReference type="WBParaSite" id="Smp_344460.1">
    <property type="protein sequence ID" value="Smp_344460.1"/>
    <property type="gene ID" value="Smp_344460"/>
</dbReference>
<dbReference type="PROSITE" id="PS50835">
    <property type="entry name" value="IG_LIKE"/>
    <property type="match status" value="1"/>
</dbReference>
<evidence type="ECO:0000259" key="6">
    <source>
        <dbReference type="PROSITE" id="PS50835"/>
    </source>
</evidence>
<dbReference type="InterPro" id="IPR036179">
    <property type="entry name" value="Ig-like_dom_sf"/>
</dbReference>
<dbReference type="InterPro" id="IPR013783">
    <property type="entry name" value="Ig-like_fold"/>
</dbReference>
<dbReference type="InterPro" id="IPR013098">
    <property type="entry name" value="Ig_I-set"/>
</dbReference>
<feature type="region of interest" description="Disordered" evidence="4">
    <location>
        <begin position="1080"/>
        <end position="1103"/>
    </location>
</feature>
<evidence type="ECO:0000313" key="8">
    <source>
        <dbReference type="WBParaSite" id="Smp_344460.1"/>
    </source>
</evidence>
<keyword evidence="5" id="KW-1133">Transmembrane helix</keyword>
<dbReference type="SMART" id="SM00408">
    <property type="entry name" value="IGc2"/>
    <property type="match status" value="1"/>
</dbReference>
<feature type="transmembrane region" description="Helical" evidence="5">
    <location>
        <begin position="80"/>
        <end position="99"/>
    </location>
</feature>
<dbReference type="AlphaFoldDB" id="A0A5K4FBS1"/>
<feature type="transmembrane region" description="Helical" evidence="5">
    <location>
        <begin position="49"/>
        <end position="68"/>
    </location>
</feature>
<dbReference type="SUPFAM" id="SSF48726">
    <property type="entry name" value="Immunoglobulin"/>
    <property type="match status" value="1"/>
</dbReference>
<accession>A0A5K4FBS1</accession>
<sequence>MFQSIEHYLHLSPPMEEHRSPNSTHHHHANVSWTIDHYLTIINQEKKPLHLLLSLLLLLLLLLSSNMNKWKHLLCNTFKVLYHYIKDVIFIMFGLYLYIRMRNIQIYKFNYPYHPHSDRFHWNKIRYIPKQLLKWFNSVVTLIKYTHLLIQYYNNHKIDCIKYIIHMTFTVISSISRNHLIFISSILNQCKDYILLHHYKLLLFINNLIQKLSLVTIVTHIKYLNSCWGYLYQFYLRFIIKYQYKRKFKQRSNTNLLIHYNYSYILIISKFYLLLLIINTVVCLSTKYTKHINVSLLLLENRNIATTTPPPTTTTDDYMDTITDILDTTNDLMSNTYNNNNNNNNQVQSIYHFKPPDEKRPCRYLFHDDVETSTLLADYVIIGWPIQTYRKRFGPLYNISLLVTNILKNIQYSIFPIRINHLIRIGQFSIFPDPGRCWINVKKNKKYIFFLNQPDWSGFSKITQLPVEYTNYAYNSIIRIMKLGADPLQMRSLYHEDVLKVNEGNDLLLSCRVRGRPTPLISWYVNQTEIKNPWRLETGRGIIQKSRYLSKLQLSNVHTTDNANYTCLAENLNGHIRKSVQVIVKPATTSPPLTTTPPPTTTEMTTTSVHPCHNYCHRGHCYIIDGKPYCSCISQYRGVRCDLFTTEKEENHLEQLPINESKFDSCESGCESNLARILLFSTIGILISLLLIFFLCSIFQICYKKRQSSNRACSSVVKSTVPKDNPENIPCKFNQHPINLSLPKQNSSKLSKIYFNPLFDTYITKECLMNTKTNPIEISSQSTIHENDKPHHHHHHHLLLYNQQLHNSNIKHNCTNNFQSSYLDPTRYLSSKSTMNKTPHLDPKVTNNSHFHKKLSGSSNFVEFIESSPTVQNEILCDSLTTYSGNLPQKSMIPQTIKRLIIQQDNPDKNNTNHLESMEPSLFHNISINESNDSKLICPLNDLNLFPTNINSNCSKLSSQCNLSLLDYGQSNYIPYSNIDSEINQIPIVNNLPYRNNNDHVTNMTDCLNHCHCSTFNKITNIKHLLDDSLIWTNSNNNHPHHQHYTMNTSPLLSLSHNYCQQCLIHNHCNHRNQISQIDQYEDSRNSSIQPEFNSMTNTSDST</sequence>
<evidence type="ECO:0000256" key="3">
    <source>
        <dbReference type="ARBA" id="ARBA00023319"/>
    </source>
</evidence>
<keyword evidence="7" id="KW-1185">Reference proteome</keyword>
<keyword evidence="5" id="KW-0472">Membrane</keyword>
<keyword evidence="3" id="KW-0393">Immunoglobulin domain</keyword>
<accession>A0A5K4FB00</accession>
<dbReference type="GO" id="GO:0005886">
    <property type="term" value="C:plasma membrane"/>
    <property type="evidence" value="ECO:0007669"/>
    <property type="project" value="TreeGrafter"/>
</dbReference>
<dbReference type="InterPro" id="IPR007110">
    <property type="entry name" value="Ig-like_dom"/>
</dbReference>
<dbReference type="PANTHER" id="PTHR45080">
    <property type="entry name" value="CONTACTIN 5"/>
    <property type="match status" value="1"/>
</dbReference>
<evidence type="ECO:0000256" key="1">
    <source>
        <dbReference type="ARBA" id="ARBA00022729"/>
    </source>
</evidence>
<dbReference type="GO" id="GO:0050808">
    <property type="term" value="P:synapse organization"/>
    <property type="evidence" value="ECO:0007669"/>
    <property type="project" value="TreeGrafter"/>
</dbReference>
<evidence type="ECO:0000313" key="9">
    <source>
        <dbReference type="WBParaSite" id="Smp_344460.2"/>
    </source>
</evidence>
<dbReference type="PROSITE" id="PS00022">
    <property type="entry name" value="EGF_1"/>
    <property type="match status" value="1"/>
</dbReference>
<dbReference type="Proteomes" id="UP000008854">
    <property type="component" value="Unassembled WGS sequence"/>
</dbReference>
<dbReference type="STRING" id="6183.A0A5K4FBS1"/>
<dbReference type="InterPro" id="IPR003598">
    <property type="entry name" value="Ig_sub2"/>
</dbReference>
<name>A0A5K4FBS1_SCHMA</name>
<feature type="compositionally biased region" description="Polar residues" evidence="4">
    <location>
        <begin position="1086"/>
        <end position="1103"/>
    </location>
</feature>
<evidence type="ECO:0000256" key="2">
    <source>
        <dbReference type="ARBA" id="ARBA00023157"/>
    </source>
</evidence>
<reference evidence="8 9" key="2">
    <citation type="submission" date="2019-11" db="UniProtKB">
        <authorList>
            <consortium name="WormBaseParasite"/>
        </authorList>
    </citation>
    <scope>IDENTIFICATION</scope>
    <source>
        <strain evidence="8 9">Puerto Rican</strain>
    </source>
</reference>
<dbReference type="InterPro" id="IPR050958">
    <property type="entry name" value="Cell_Adh-Cytoskel_Orgn"/>
</dbReference>
<proteinExistence type="predicted"/>
<dbReference type="InParanoid" id="A0A5K4FBS1"/>
<dbReference type="InterPro" id="IPR003599">
    <property type="entry name" value="Ig_sub"/>
</dbReference>
<dbReference type="WBParaSite" id="Smp_344460.2">
    <property type="protein sequence ID" value="Smp_344460.2"/>
    <property type="gene ID" value="Smp_344460"/>
</dbReference>
<feature type="transmembrane region" description="Helical" evidence="5">
    <location>
        <begin position="261"/>
        <end position="282"/>
    </location>
</feature>
<keyword evidence="5" id="KW-0812">Transmembrane</keyword>
<dbReference type="SMART" id="SM00409">
    <property type="entry name" value="IG"/>
    <property type="match status" value="1"/>
</dbReference>
<evidence type="ECO:0000256" key="4">
    <source>
        <dbReference type="SAM" id="MobiDB-lite"/>
    </source>
</evidence>
<feature type="domain" description="Ig-like" evidence="6">
    <location>
        <begin position="487"/>
        <end position="583"/>
    </location>
</feature>
<dbReference type="PANTHER" id="PTHR45080:SF8">
    <property type="entry name" value="IG-LIKE DOMAIN-CONTAINING PROTEIN"/>
    <property type="match status" value="1"/>
</dbReference>
<dbReference type="FunFam" id="2.60.40.10:FF:000032">
    <property type="entry name" value="palladin isoform X1"/>
    <property type="match status" value="1"/>
</dbReference>
<dbReference type="GO" id="GO:0030424">
    <property type="term" value="C:axon"/>
    <property type="evidence" value="ECO:0007669"/>
    <property type="project" value="TreeGrafter"/>
</dbReference>
<keyword evidence="1" id="KW-0732">Signal</keyword>
<organism evidence="7 8">
    <name type="scientific">Schistosoma mansoni</name>
    <name type="common">Blood fluke</name>
    <dbReference type="NCBI Taxonomy" id="6183"/>
    <lineage>
        <taxon>Eukaryota</taxon>
        <taxon>Metazoa</taxon>
        <taxon>Spiralia</taxon>
        <taxon>Lophotrochozoa</taxon>
        <taxon>Platyhelminthes</taxon>
        <taxon>Trematoda</taxon>
        <taxon>Digenea</taxon>
        <taxon>Strigeidida</taxon>
        <taxon>Schistosomatoidea</taxon>
        <taxon>Schistosomatidae</taxon>
        <taxon>Schistosoma</taxon>
    </lineage>
</organism>